<evidence type="ECO:0000256" key="13">
    <source>
        <dbReference type="ARBA" id="ARBA00023180"/>
    </source>
</evidence>
<dbReference type="OrthoDB" id="10064659at2759"/>
<evidence type="ECO:0000256" key="8">
    <source>
        <dbReference type="ARBA" id="ARBA00022989"/>
    </source>
</evidence>
<feature type="signal peptide" evidence="20">
    <location>
        <begin position="1"/>
        <end position="33"/>
    </location>
</feature>
<evidence type="ECO:0000313" key="23">
    <source>
        <dbReference type="EMBL" id="KAJ8021011.1"/>
    </source>
</evidence>
<dbReference type="Gene3D" id="1.20.1070.10">
    <property type="entry name" value="Rhodopsin 7-helix transmembrane proteins"/>
    <property type="match status" value="1"/>
</dbReference>
<feature type="transmembrane region" description="Helical" evidence="19">
    <location>
        <begin position="299"/>
        <end position="326"/>
    </location>
</feature>
<keyword evidence="13" id="KW-0325">Glycoprotein</keyword>
<keyword evidence="4" id="KW-0217">Developmental protein</keyword>
<keyword evidence="7 20" id="KW-0732">Signal</keyword>
<evidence type="ECO:0000256" key="17">
    <source>
        <dbReference type="PROSITE-ProRule" id="PRU00090"/>
    </source>
</evidence>
<evidence type="ECO:0000256" key="12">
    <source>
        <dbReference type="ARBA" id="ARBA00023170"/>
    </source>
</evidence>
<feature type="domain" description="FZ" evidence="21">
    <location>
        <begin position="46"/>
        <end position="166"/>
    </location>
</feature>
<evidence type="ECO:0000256" key="1">
    <source>
        <dbReference type="ARBA" id="ARBA00004138"/>
    </source>
</evidence>
<feature type="domain" description="G-protein coupled receptors family 2 profile 2" evidence="22">
    <location>
        <begin position="217"/>
        <end position="503"/>
    </location>
</feature>
<keyword evidence="6 19" id="KW-0812">Transmembrane</keyword>
<dbReference type="GO" id="GO:0004930">
    <property type="term" value="F:G protein-coupled receptor activity"/>
    <property type="evidence" value="ECO:0007669"/>
    <property type="project" value="UniProtKB-KW"/>
</dbReference>
<dbReference type="Proteomes" id="UP001152320">
    <property type="component" value="Chromosome 22"/>
</dbReference>
<evidence type="ECO:0000256" key="16">
    <source>
        <dbReference type="ARBA" id="ARBA00035037"/>
    </source>
</evidence>
<evidence type="ECO:0000256" key="14">
    <source>
        <dbReference type="ARBA" id="ARBA00023224"/>
    </source>
</evidence>
<feature type="transmembrane region" description="Helical" evidence="19">
    <location>
        <begin position="219"/>
        <end position="241"/>
    </location>
</feature>
<dbReference type="Pfam" id="PF01392">
    <property type="entry name" value="Fz"/>
    <property type="match status" value="1"/>
</dbReference>
<dbReference type="PRINTS" id="PR00489">
    <property type="entry name" value="FRIZZLED"/>
</dbReference>
<dbReference type="InterPro" id="IPR020067">
    <property type="entry name" value="Frizzled_dom"/>
</dbReference>
<accession>A0A9Q0YGH6</accession>
<comment type="similarity">
    <text evidence="3">Belongs to the G-protein coupled receptor Fz/Smo family.</text>
</comment>
<feature type="transmembrane region" description="Helical" evidence="19">
    <location>
        <begin position="396"/>
        <end position="416"/>
    </location>
</feature>
<dbReference type="GO" id="GO:0007389">
    <property type="term" value="P:pattern specification process"/>
    <property type="evidence" value="ECO:0007669"/>
    <property type="project" value="TreeGrafter"/>
</dbReference>
<dbReference type="InterPro" id="IPR015526">
    <property type="entry name" value="Frizzled/SFRP"/>
</dbReference>
<evidence type="ECO:0000256" key="3">
    <source>
        <dbReference type="ARBA" id="ARBA00008077"/>
    </source>
</evidence>
<comment type="subcellular location">
    <subcellularLocation>
        <location evidence="2">Cell membrane</location>
        <topology evidence="2">Multi-pass membrane protein</topology>
    </subcellularLocation>
    <subcellularLocation>
        <location evidence="1">Cell projection</location>
        <location evidence="1">Cilium</location>
    </subcellularLocation>
</comment>
<gene>
    <name evidence="23" type="ORF">HOLleu_40762</name>
</gene>
<dbReference type="InterPro" id="IPR000539">
    <property type="entry name" value="Frizzled/Smoothened_7TM"/>
</dbReference>
<dbReference type="InterPro" id="IPR017981">
    <property type="entry name" value="GPCR_2-like_7TM"/>
</dbReference>
<dbReference type="SUPFAM" id="SSF63501">
    <property type="entry name" value="Frizzled cysteine-rich domain"/>
    <property type="match status" value="1"/>
</dbReference>
<dbReference type="GO" id="GO:0005886">
    <property type="term" value="C:plasma membrane"/>
    <property type="evidence" value="ECO:0007669"/>
    <property type="project" value="UniProtKB-SubCell"/>
</dbReference>
<feature type="transmembrane region" description="Helical" evidence="19">
    <location>
        <begin position="515"/>
        <end position="538"/>
    </location>
</feature>
<evidence type="ECO:0000256" key="6">
    <source>
        <dbReference type="ARBA" id="ARBA00022692"/>
    </source>
</evidence>
<comment type="caution">
    <text evidence="17">Lacks conserved residue(s) required for the propagation of feature annotation.</text>
</comment>
<feature type="chain" id="PRO_5040349736" description="Protein smoothened" evidence="20">
    <location>
        <begin position="34"/>
        <end position="801"/>
    </location>
</feature>
<dbReference type="GO" id="GO:0005113">
    <property type="term" value="F:patched binding"/>
    <property type="evidence" value="ECO:0007669"/>
    <property type="project" value="TreeGrafter"/>
</dbReference>
<sequence>MAQLIHHPTRRTHDQYALVVFILASCLPLQLHASTPVNETAPEHCRKKVQCIPVDENLKCEGTIIGHSETTFALVQGTRNFTTGDVLRKLERWEGLKQVPKCWEAIVPLLCALYTPNCQDGMVELPGKDMCESTRHPCRIVEIEEGWPSFMDCTNESIYQSGCTQHNTFNEVELNETGGCELPLVATDNERSWYEHVEGCGVQCQNVLFTTGEHNKMHIFIAVLASLCLVLTFFTLATFIADWKNSSRYPAVILFYMNGCFFMASVGFLAQFPPNARHDIVCRSDDTMRIGEPSEGENLSCVIIFIIVYYFIMAGVFWFVILSYAWHVSFRALGTPVDALQGKTGYFHILSWVFPFIMIVVILACNQVDGDSLMGICFVGMVNHYFRFIFVLVPTLIAVVVSAIFLTNGVITLCHVDRDNPGLLSNKAAARIKGTIARIGVFAALNLMYVLITLACHVYVYANQEHWEDGLQEYLRCEADVKIGRDVDGESANFVDEEECFIRSKPSLGIMMLHIFSFFGAGITMSTWVWTPSSLAIWRRAWRKITRQPINEPQKLRKSKMIAKAFAKRKDQQKDGDEVEPMSLSFEPVSHDDAIGMKLDIPASTNSVENSSSVWGNNVPVRMLTRRGAAMPIASISNSSSPAPATPDSAIDTAFASRSRNLVRIQAVVEPLPPDVLDHLAKKRKPKSKRRRKRPVMMQGPSRMETPMPDDFSDDDNNCISLGDGGTLAGSSGIGTLNESILGSGPSVESGSRRVQLERLNSAMSTVGSRVPKLPAIETKKKVTHPVRFEIPGVSNLDDVL</sequence>
<keyword evidence="8 19" id="KW-1133">Transmembrane helix</keyword>
<dbReference type="SMART" id="SM01330">
    <property type="entry name" value="Frizzled"/>
    <property type="match status" value="1"/>
</dbReference>
<dbReference type="Pfam" id="PF01534">
    <property type="entry name" value="Frizzled"/>
    <property type="match status" value="1"/>
</dbReference>
<dbReference type="GO" id="GO:0009888">
    <property type="term" value="P:tissue development"/>
    <property type="evidence" value="ECO:0007669"/>
    <property type="project" value="UniProtKB-ARBA"/>
</dbReference>
<feature type="region of interest" description="Disordered" evidence="18">
    <location>
        <begin position="681"/>
        <end position="719"/>
    </location>
</feature>
<keyword evidence="11" id="KW-1015">Disulfide bond</keyword>
<keyword evidence="12" id="KW-0675">Receptor</keyword>
<comment type="caution">
    <text evidence="23">The sequence shown here is derived from an EMBL/GenBank/DDBJ whole genome shotgun (WGS) entry which is preliminary data.</text>
</comment>
<reference evidence="23" key="1">
    <citation type="submission" date="2021-10" db="EMBL/GenBank/DDBJ databases">
        <title>Tropical sea cucumber genome reveals ecological adaptation and Cuvierian tubules defense mechanism.</title>
        <authorList>
            <person name="Chen T."/>
        </authorList>
    </citation>
    <scope>NUCLEOTIDE SEQUENCE</scope>
    <source>
        <strain evidence="23">Nanhai2018</strain>
        <tissue evidence="23">Muscle</tissue>
    </source>
</reference>
<evidence type="ECO:0000256" key="5">
    <source>
        <dbReference type="ARBA" id="ARBA00022475"/>
    </source>
</evidence>
<evidence type="ECO:0000256" key="18">
    <source>
        <dbReference type="SAM" id="MobiDB-lite"/>
    </source>
</evidence>
<evidence type="ECO:0000256" key="15">
    <source>
        <dbReference type="ARBA" id="ARBA00023273"/>
    </source>
</evidence>
<evidence type="ECO:0000256" key="7">
    <source>
        <dbReference type="ARBA" id="ARBA00022729"/>
    </source>
</evidence>
<dbReference type="GO" id="GO:0030425">
    <property type="term" value="C:dendrite"/>
    <property type="evidence" value="ECO:0007669"/>
    <property type="project" value="TreeGrafter"/>
</dbReference>
<evidence type="ECO:0000256" key="2">
    <source>
        <dbReference type="ARBA" id="ARBA00004651"/>
    </source>
</evidence>
<dbReference type="PROSITE" id="PS50261">
    <property type="entry name" value="G_PROTEIN_RECEP_F2_4"/>
    <property type="match status" value="1"/>
</dbReference>
<proteinExistence type="inferred from homology"/>
<name>A0A9Q0YGH6_HOLLE</name>
<evidence type="ECO:0000259" key="21">
    <source>
        <dbReference type="PROSITE" id="PS50038"/>
    </source>
</evidence>
<evidence type="ECO:0000256" key="10">
    <source>
        <dbReference type="ARBA" id="ARBA00023136"/>
    </source>
</evidence>
<keyword evidence="5" id="KW-1003">Cell membrane</keyword>
<evidence type="ECO:0000256" key="20">
    <source>
        <dbReference type="SAM" id="SignalP"/>
    </source>
</evidence>
<evidence type="ECO:0000256" key="19">
    <source>
        <dbReference type="SAM" id="Phobius"/>
    </source>
</evidence>
<organism evidence="23 24">
    <name type="scientific">Holothuria leucospilota</name>
    <name type="common">Black long sea cucumber</name>
    <name type="synonym">Mertensiothuria leucospilota</name>
    <dbReference type="NCBI Taxonomy" id="206669"/>
    <lineage>
        <taxon>Eukaryota</taxon>
        <taxon>Metazoa</taxon>
        <taxon>Echinodermata</taxon>
        <taxon>Eleutherozoa</taxon>
        <taxon>Echinozoa</taxon>
        <taxon>Holothuroidea</taxon>
        <taxon>Aspidochirotacea</taxon>
        <taxon>Aspidochirotida</taxon>
        <taxon>Holothuriidae</taxon>
        <taxon>Holothuria</taxon>
    </lineage>
</organism>
<keyword evidence="14" id="KW-0807">Transducer</keyword>
<protein>
    <recommendedName>
        <fullName evidence="16">Protein smoothened</fullName>
    </recommendedName>
</protein>
<dbReference type="AlphaFoldDB" id="A0A9Q0YGH6"/>
<feature type="transmembrane region" description="Helical" evidence="19">
    <location>
        <begin position="346"/>
        <end position="365"/>
    </location>
</feature>
<dbReference type="FunFam" id="1.20.1070.10:FF:000068">
    <property type="entry name" value="Smoothened, frizzled class receptor"/>
    <property type="match status" value="1"/>
</dbReference>
<dbReference type="GO" id="GO:0007224">
    <property type="term" value="P:smoothened signaling pathway"/>
    <property type="evidence" value="ECO:0007669"/>
    <property type="project" value="TreeGrafter"/>
</dbReference>
<dbReference type="GO" id="GO:0071679">
    <property type="term" value="P:commissural neuron axon guidance"/>
    <property type="evidence" value="ECO:0007669"/>
    <property type="project" value="TreeGrafter"/>
</dbReference>
<evidence type="ECO:0000256" key="11">
    <source>
        <dbReference type="ARBA" id="ARBA00023157"/>
    </source>
</evidence>
<keyword evidence="9" id="KW-0297">G-protein coupled receptor</keyword>
<dbReference type="PANTHER" id="PTHR11309:SF35">
    <property type="entry name" value="PROTEIN SMOOTHENED"/>
    <property type="match status" value="1"/>
</dbReference>
<dbReference type="SMART" id="SM00063">
    <property type="entry name" value="FRI"/>
    <property type="match status" value="1"/>
</dbReference>
<dbReference type="EMBL" id="JAIZAY010000022">
    <property type="protein sequence ID" value="KAJ8021011.1"/>
    <property type="molecule type" value="Genomic_DNA"/>
</dbReference>
<evidence type="ECO:0000259" key="22">
    <source>
        <dbReference type="PROSITE" id="PS50261"/>
    </source>
</evidence>
<feature type="transmembrane region" description="Helical" evidence="19">
    <location>
        <begin position="253"/>
        <end position="270"/>
    </location>
</feature>
<feature type="transmembrane region" description="Helical" evidence="19">
    <location>
        <begin position="436"/>
        <end position="462"/>
    </location>
</feature>
<dbReference type="Gene3D" id="1.10.2000.10">
    <property type="entry name" value="Frizzled cysteine-rich domain"/>
    <property type="match status" value="1"/>
</dbReference>
<dbReference type="GO" id="GO:0007417">
    <property type="term" value="P:central nervous system development"/>
    <property type="evidence" value="ECO:0007669"/>
    <property type="project" value="TreeGrafter"/>
</dbReference>
<dbReference type="InterPro" id="IPR036790">
    <property type="entry name" value="Frizzled_dom_sf"/>
</dbReference>
<evidence type="ECO:0000256" key="4">
    <source>
        <dbReference type="ARBA" id="ARBA00022473"/>
    </source>
</evidence>
<evidence type="ECO:0000256" key="9">
    <source>
        <dbReference type="ARBA" id="ARBA00023040"/>
    </source>
</evidence>
<feature type="compositionally biased region" description="Basic residues" evidence="18">
    <location>
        <begin position="681"/>
        <end position="695"/>
    </location>
</feature>
<keyword evidence="24" id="KW-1185">Reference proteome</keyword>
<dbReference type="PROSITE" id="PS50038">
    <property type="entry name" value="FZ"/>
    <property type="match status" value="1"/>
</dbReference>
<evidence type="ECO:0000313" key="24">
    <source>
        <dbReference type="Proteomes" id="UP001152320"/>
    </source>
</evidence>
<dbReference type="GO" id="GO:0005929">
    <property type="term" value="C:cilium"/>
    <property type="evidence" value="ECO:0007669"/>
    <property type="project" value="UniProtKB-SubCell"/>
</dbReference>
<dbReference type="PANTHER" id="PTHR11309">
    <property type="entry name" value="FRIZZLED"/>
    <property type="match status" value="1"/>
</dbReference>
<keyword evidence="15" id="KW-0966">Cell projection</keyword>
<keyword evidence="10 19" id="KW-0472">Membrane</keyword>